<evidence type="ECO:0000256" key="4">
    <source>
        <dbReference type="ARBA" id="ARBA00022989"/>
    </source>
</evidence>
<proteinExistence type="predicted"/>
<feature type="transmembrane region" description="Helical" evidence="6">
    <location>
        <begin position="47"/>
        <end position="68"/>
    </location>
</feature>
<dbReference type="STRING" id="1122240.GCA_000620105_01014"/>
<gene>
    <name evidence="8" type="ORF">DAI18_01765</name>
</gene>
<evidence type="ECO:0000256" key="2">
    <source>
        <dbReference type="ARBA" id="ARBA00022475"/>
    </source>
</evidence>
<evidence type="ECO:0000256" key="5">
    <source>
        <dbReference type="ARBA" id="ARBA00023136"/>
    </source>
</evidence>
<dbReference type="PANTHER" id="PTHR10010">
    <property type="entry name" value="SOLUTE CARRIER FAMILY 34 SODIUM PHOSPHATE , MEMBER 2-RELATED"/>
    <property type="match status" value="1"/>
</dbReference>
<dbReference type="AlphaFoldDB" id="A0A2U3THL1"/>
<evidence type="ECO:0000313" key="9">
    <source>
        <dbReference type="Proteomes" id="UP000244173"/>
    </source>
</evidence>
<feature type="transmembrane region" description="Helical" evidence="6">
    <location>
        <begin position="282"/>
        <end position="302"/>
    </location>
</feature>
<keyword evidence="2" id="KW-1003">Cell membrane</keyword>
<dbReference type="GO" id="GO:0005436">
    <property type="term" value="F:sodium:phosphate symporter activity"/>
    <property type="evidence" value="ECO:0007669"/>
    <property type="project" value="InterPro"/>
</dbReference>
<dbReference type="InterPro" id="IPR026022">
    <property type="entry name" value="PhoU_dom"/>
</dbReference>
<dbReference type="NCBIfam" id="NF037997">
    <property type="entry name" value="Na_Pi_symport"/>
    <property type="match status" value="1"/>
</dbReference>
<dbReference type="InterPro" id="IPR038078">
    <property type="entry name" value="PhoU-like_sf"/>
</dbReference>
<evidence type="ECO:0000256" key="6">
    <source>
        <dbReference type="SAM" id="Phobius"/>
    </source>
</evidence>
<feature type="domain" description="PhoU" evidence="7">
    <location>
        <begin position="449"/>
        <end position="530"/>
    </location>
</feature>
<keyword evidence="4 6" id="KW-1133">Transmembrane helix</keyword>
<comment type="subcellular location">
    <subcellularLocation>
        <location evidence="1">Cell membrane</location>
        <topology evidence="1">Multi-pass membrane protein</topology>
    </subcellularLocation>
</comment>
<dbReference type="GO" id="GO:0005886">
    <property type="term" value="C:plasma membrane"/>
    <property type="evidence" value="ECO:0007669"/>
    <property type="project" value="UniProtKB-SubCell"/>
</dbReference>
<dbReference type="KEGG" id="maer:DAI18_01765"/>
<dbReference type="RefSeq" id="WP_107888622.1">
    <property type="nucleotide sequence ID" value="NZ_CALFSO010000119.1"/>
</dbReference>
<dbReference type="EMBL" id="CP028519">
    <property type="protein sequence ID" value="AVY92907.1"/>
    <property type="molecule type" value="Genomic_DNA"/>
</dbReference>
<evidence type="ECO:0000313" key="8">
    <source>
        <dbReference type="EMBL" id="AVY92907.1"/>
    </source>
</evidence>
<organism evidence="8 9">
    <name type="scientific">Microvirgula aerodenitrificans</name>
    <dbReference type="NCBI Taxonomy" id="57480"/>
    <lineage>
        <taxon>Bacteria</taxon>
        <taxon>Pseudomonadati</taxon>
        <taxon>Pseudomonadota</taxon>
        <taxon>Betaproteobacteria</taxon>
        <taxon>Neisseriales</taxon>
        <taxon>Aquaspirillaceae</taxon>
        <taxon>Microvirgula</taxon>
    </lineage>
</organism>
<feature type="transmembrane region" description="Helical" evidence="6">
    <location>
        <begin position="244"/>
        <end position="262"/>
    </location>
</feature>
<dbReference type="PANTHER" id="PTHR10010:SF46">
    <property type="entry name" value="SODIUM-DEPENDENT PHOSPHATE TRANSPORT PROTEIN 2B"/>
    <property type="match status" value="1"/>
</dbReference>
<protein>
    <submittedName>
        <fullName evidence="8">Na/Pi cotransporter</fullName>
    </submittedName>
</protein>
<dbReference type="GO" id="GO:0044341">
    <property type="term" value="P:sodium-dependent phosphate transport"/>
    <property type="evidence" value="ECO:0007669"/>
    <property type="project" value="InterPro"/>
</dbReference>
<dbReference type="Pfam" id="PF02690">
    <property type="entry name" value="Na_Pi_cotrans"/>
    <property type="match status" value="2"/>
</dbReference>
<accession>A0A2U3THL1</accession>
<feature type="transmembrane region" description="Helical" evidence="6">
    <location>
        <begin position="134"/>
        <end position="152"/>
    </location>
</feature>
<evidence type="ECO:0000259" key="7">
    <source>
        <dbReference type="Pfam" id="PF01895"/>
    </source>
</evidence>
<name>A0A2U3THL1_9NEIS</name>
<dbReference type="Proteomes" id="UP000244173">
    <property type="component" value="Chromosome"/>
</dbReference>
<dbReference type="SUPFAM" id="SSF109755">
    <property type="entry name" value="PhoU-like"/>
    <property type="match status" value="1"/>
</dbReference>
<reference evidence="8 9" key="1">
    <citation type="submission" date="2018-04" db="EMBL/GenBank/DDBJ databases">
        <title>Denitrifier Microvirgula.</title>
        <authorList>
            <person name="Anderson E."/>
            <person name="Jang J."/>
            <person name="Ishii S."/>
        </authorList>
    </citation>
    <scope>NUCLEOTIDE SEQUENCE [LARGE SCALE GENOMIC DNA]</scope>
    <source>
        <strain evidence="8 9">BE2.4</strain>
    </source>
</reference>
<keyword evidence="3 6" id="KW-0812">Transmembrane</keyword>
<evidence type="ECO:0000256" key="1">
    <source>
        <dbReference type="ARBA" id="ARBA00004651"/>
    </source>
</evidence>
<evidence type="ECO:0000256" key="3">
    <source>
        <dbReference type="ARBA" id="ARBA00022692"/>
    </source>
</evidence>
<dbReference type="OrthoDB" id="5778511at2"/>
<feature type="transmembrane region" description="Helical" evidence="6">
    <location>
        <begin position="80"/>
        <end position="100"/>
    </location>
</feature>
<dbReference type="Gene3D" id="1.20.58.220">
    <property type="entry name" value="Phosphate transport system protein phou homolog 2, domain 2"/>
    <property type="match status" value="1"/>
</dbReference>
<dbReference type="InterPro" id="IPR003841">
    <property type="entry name" value="Na/Pi_transpt"/>
</dbReference>
<keyword evidence="5 6" id="KW-0472">Membrane</keyword>
<keyword evidence="9" id="KW-1185">Reference proteome</keyword>
<feature type="domain" description="PhoU" evidence="7">
    <location>
        <begin position="343"/>
        <end position="421"/>
    </location>
</feature>
<feature type="transmembrane region" description="Helical" evidence="6">
    <location>
        <begin position="172"/>
        <end position="196"/>
    </location>
</feature>
<sequence>MFILLHLAGGVALLTWGLHMVESGFMRALGSSLRRFMASSLGNRFSALFAGLAVTAALQSATATGLIATSFAARRIMRPVTGLAIMLGANIGSTLIVQAFSLNLSWISPACLVVGMAMFERGKGSQMRDFGRAIIGLGLMLLALELLVDTMAPAEAAPALRTVLGALADMPALNAAIAALLTWAAHSSIPIVLFVMSLATSNAIPMSTAIAMVLGTNIGSALNPYFAGAKGNDNLRKRLPAGNLLLRGGVCLVLLAVTGPLADALMQLPGIPGHRIADFHTGLNIAIAVLFIGLLDPVARLLEKIYPQNNEAAEDPDAPRHLDSSAIGTPEEALVNATREALHMGDIVEDMLTQSLPALLTGDRRLIATIARRDDAVDRLYERIKFYVTAVTRDSLDPEQGSKAMAIIAFVINMEHIGDIIDRNLMELAAKKAKNRLRFSGDGATELSALHELVLESFRRAMAAFMANDLHAAGRLLEDKARVRDIVREAGDNHLARLREGRKDSISTSSLHLDVLRDFKRIHSHICAIAYPVIERSNGRD</sequence>
<dbReference type="Pfam" id="PF01895">
    <property type="entry name" value="PhoU"/>
    <property type="match status" value="2"/>
</dbReference>